<dbReference type="OrthoDB" id="10491960at2759"/>
<name>A0A9E7FSN7_9LILI</name>
<dbReference type="EMBL" id="CP097507">
    <property type="protein sequence ID" value="URE02221.1"/>
    <property type="molecule type" value="Genomic_DNA"/>
</dbReference>
<keyword evidence="2" id="KW-1185">Reference proteome</keyword>
<protein>
    <submittedName>
        <fullName evidence="1">Uncharacterized protein</fullName>
    </submittedName>
</protein>
<organism evidence="1 2">
    <name type="scientific">Musa troglodytarum</name>
    <name type="common">fe'i banana</name>
    <dbReference type="NCBI Taxonomy" id="320322"/>
    <lineage>
        <taxon>Eukaryota</taxon>
        <taxon>Viridiplantae</taxon>
        <taxon>Streptophyta</taxon>
        <taxon>Embryophyta</taxon>
        <taxon>Tracheophyta</taxon>
        <taxon>Spermatophyta</taxon>
        <taxon>Magnoliopsida</taxon>
        <taxon>Liliopsida</taxon>
        <taxon>Zingiberales</taxon>
        <taxon>Musaceae</taxon>
        <taxon>Musa</taxon>
    </lineage>
</organism>
<accession>A0A9E7FSN7</accession>
<dbReference type="AlphaFoldDB" id="A0A9E7FSN7"/>
<reference evidence="1" key="1">
    <citation type="submission" date="2022-05" db="EMBL/GenBank/DDBJ databases">
        <title>The Musa troglodytarum L. genome provides insights into the mechanism of non-climacteric behaviour and enrichment of carotenoids.</title>
        <authorList>
            <person name="Wang J."/>
        </authorList>
    </citation>
    <scope>NUCLEOTIDE SEQUENCE</scope>
    <source>
        <tissue evidence="1">Leaf</tissue>
    </source>
</reference>
<proteinExistence type="predicted"/>
<gene>
    <name evidence="1" type="ORF">MUK42_32606</name>
</gene>
<sequence length="105" mass="12031">MVGRKRRKKLQQDSLLLEDCTIELPLHQVNEDDTEEGSFASILNESFVMLCCYLDCWYSVSTHDELISNGEEKEGAIVMSTYEDLEGDAETRECIPRMVSTRTPH</sequence>
<dbReference type="Proteomes" id="UP001055439">
    <property type="component" value="Chromosome 5"/>
</dbReference>
<evidence type="ECO:0000313" key="1">
    <source>
        <dbReference type="EMBL" id="URE02221.1"/>
    </source>
</evidence>
<evidence type="ECO:0000313" key="2">
    <source>
        <dbReference type="Proteomes" id="UP001055439"/>
    </source>
</evidence>